<evidence type="ECO:0000313" key="1">
    <source>
        <dbReference type="EMBL" id="TWT79482.1"/>
    </source>
</evidence>
<sequence>MLICFGIHFQLTKDTARGVLKQGKQMNALSMRLQSPAERFAIDRDSTVLLCCRFFTESMLSPLRDGVL</sequence>
<gene>
    <name evidence="1" type="ORF">CA13_08830</name>
</gene>
<reference evidence="1 2" key="1">
    <citation type="submission" date="2019-02" db="EMBL/GenBank/DDBJ databases">
        <title>Deep-cultivation of Planctomycetes and their phenomic and genomic characterization uncovers novel biology.</title>
        <authorList>
            <person name="Wiegand S."/>
            <person name="Jogler M."/>
            <person name="Boedeker C."/>
            <person name="Pinto D."/>
            <person name="Vollmers J."/>
            <person name="Rivas-Marin E."/>
            <person name="Kohn T."/>
            <person name="Peeters S.H."/>
            <person name="Heuer A."/>
            <person name="Rast P."/>
            <person name="Oberbeckmann S."/>
            <person name="Bunk B."/>
            <person name="Jeske O."/>
            <person name="Meyerdierks A."/>
            <person name="Storesund J.E."/>
            <person name="Kallscheuer N."/>
            <person name="Luecker S."/>
            <person name="Lage O.M."/>
            <person name="Pohl T."/>
            <person name="Merkel B.J."/>
            <person name="Hornburger P."/>
            <person name="Mueller R.-W."/>
            <person name="Bruemmer F."/>
            <person name="Labrenz M."/>
            <person name="Spormann A.M."/>
            <person name="Op Den Camp H."/>
            <person name="Overmann J."/>
            <person name="Amann R."/>
            <person name="Jetten M.S.M."/>
            <person name="Mascher T."/>
            <person name="Medema M.H."/>
            <person name="Devos D.P."/>
            <person name="Kaster A.-K."/>
            <person name="Ovreas L."/>
            <person name="Rohde M."/>
            <person name="Galperin M.Y."/>
            <person name="Jogler C."/>
        </authorList>
    </citation>
    <scope>NUCLEOTIDE SEQUENCE [LARGE SCALE GENOMIC DNA]</scope>
    <source>
        <strain evidence="1 2">CA13</strain>
    </source>
</reference>
<proteinExistence type="predicted"/>
<accession>A0A5C5YWU5</accession>
<dbReference type="EMBL" id="SJPJ01000001">
    <property type="protein sequence ID" value="TWT79482.1"/>
    <property type="molecule type" value="Genomic_DNA"/>
</dbReference>
<name>A0A5C5YWU5_9BACT</name>
<organism evidence="1 2">
    <name type="scientific">Novipirellula herctigrandis</name>
    <dbReference type="NCBI Taxonomy" id="2527986"/>
    <lineage>
        <taxon>Bacteria</taxon>
        <taxon>Pseudomonadati</taxon>
        <taxon>Planctomycetota</taxon>
        <taxon>Planctomycetia</taxon>
        <taxon>Pirellulales</taxon>
        <taxon>Pirellulaceae</taxon>
        <taxon>Novipirellula</taxon>
    </lineage>
</organism>
<dbReference type="AlphaFoldDB" id="A0A5C5YWU5"/>
<dbReference type="Proteomes" id="UP000315010">
    <property type="component" value="Unassembled WGS sequence"/>
</dbReference>
<comment type="caution">
    <text evidence="1">The sequence shown here is derived from an EMBL/GenBank/DDBJ whole genome shotgun (WGS) entry which is preliminary data.</text>
</comment>
<protein>
    <submittedName>
        <fullName evidence="1">Uncharacterized protein</fullName>
    </submittedName>
</protein>
<evidence type="ECO:0000313" key="2">
    <source>
        <dbReference type="Proteomes" id="UP000315010"/>
    </source>
</evidence>
<keyword evidence="2" id="KW-1185">Reference proteome</keyword>